<organism evidence="2 3">
    <name type="scientific">Paraphaeosphaeria sporulosa</name>
    <dbReference type="NCBI Taxonomy" id="1460663"/>
    <lineage>
        <taxon>Eukaryota</taxon>
        <taxon>Fungi</taxon>
        <taxon>Dikarya</taxon>
        <taxon>Ascomycota</taxon>
        <taxon>Pezizomycotina</taxon>
        <taxon>Dothideomycetes</taxon>
        <taxon>Pleosporomycetidae</taxon>
        <taxon>Pleosporales</taxon>
        <taxon>Massarineae</taxon>
        <taxon>Didymosphaeriaceae</taxon>
        <taxon>Paraphaeosphaeria</taxon>
    </lineage>
</organism>
<dbReference type="EMBL" id="KV441555">
    <property type="protein sequence ID" value="OAG03002.1"/>
    <property type="molecule type" value="Genomic_DNA"/>
</dbReference>
<feature type="compositionally biased region" description="Polar residues" evidence="1">
    <location>
        <begin position="1"/>
        <end position="19"/>
    </location>
</feature>
<protein>
    <submittedName>
        <fullName evidence="2">Uncharacterized protein</fullName>
    </submittedName>
</protein>
<gene>
    <name evidence="2" type="ORF">CC84DRAFT_1178552</name>
</gene>
<accession>A0A177C825</accession>
<dbReference type="OrthoDB" id="10413373at2759"/>
<dbReference type="AlphaFoldDB" id="A0A177C825"/>
<reference evidence="2 3" key="1">
    <citation type="submission" date="2016-05" db="EMBL/GenBank/DDBJ databases">
        <title>Comparative analysis of secretome profiles of manganese(II)-oxidizing ascomycete fungi.</title>
        <authorList>
            <consortium name="DOE Joint Genome Institute"/>
            <person name="Zeiner C.A."/>
            <person name="Purvine S.O."/>
            <person name="Zink E.M."/>
            <person name="Wu S."/>
            <person name="Pasa-Tolic L."/>
            <person name="Chaput D.L."/>
            <person name="Haridas S."/>
            <person name="Grigoriev I.V."/>
            <person name="Santelli C.M."/>
            <person name="Hansel C.M."/>
        </authorList>
    </citation>
    <scope>NUCLEOTIDE SEQUENCE [LARGE SCALE GENOMIC DNA]</scope>
    <source>
        <strain evidence="2 3">AP3s5-JAC2a</strain>
    </source>
</reference>
<keyword evidence="3" id="KW-1185">Reference proteome</keyword>
<dbReference type="RefSeq" id="XP_018033367.1">
    <property type="nucleotide sequence ID" value="XM_018180352.1"/>
</dbReference>
<proteinExistence type="predicted"/>
<feature type="compositionally biased region" description="Basic and acidic residues" evidence="1">
    <location>
        <begin position="111"/>
        <end position="124"/>
    </location>
</feature>
<dbReference type="GeneID" id="28763838"/>
<dbReference type="Proteomes" id="UP000077069">
    <property type="component" value="Unassembled WGS sequence"/>
</dbReference>
<feature type="region of interest" description="Disordered" evidence="1">
    <location>
        <begin position="1"/>
        <end position="141"/>
    </location>
</feature>
<evidence type="ECO:0000256" key="1">
    <source>
        <dbReference type="SAM" id="MobiDB-lite"/>
    </source>
</evidence>
<evidence type="ECO:0000313" key="2">
    <source>
        <dbReference type="EMBL" id="OAG03002.1"/>
    </source>
</evidence>
<evidence type="ECO:0000313" key="3">
    <source>
        <dbReference type="Proteomes" id="UP000077069"/>
    </source>
</evidence>
<name>A0A177C825_9PLEO</name>
<dbReference type="InParanoid" id="A0A177C825"/>
<sequence>MSQQSNTKDIWLRLTSSKSGMPDQEHRQALQTGRDSVAAGNPFAGEPRTSDALQTSSQPLRKARGASHPPQAKPEAPTKRPTPSHASTPPDSLQPGKMCCVPSIESHASSKRSEDSEKPQHEHGSTPTEDEDDNDGNDTCPLLYFYENLYKLRELDALPQNKSMDD</sequence>